<reference evidence="5 6" key="1">
    <citation type="submission" date="2020-03" db="EMBL/GenBank/DDBJ databases">
        <title>Chryseoglobus sp. isolated from a deep-sea seamount.</title>
        <authorList>
            <person name="Zhang D.-C."/>
        </authorList>
    </citation>
    <scope>NUCLEOTIDE SEQUENCE [LARGE SCALE GENOMIC DNA]</scope>
    <source>
        <strain evidence="5 6">KN1116</strain>
    </source>
</reference>
<comment type="similarity">
    <text evidence="1">Belongs to the aldehyde dehydrogenase family.</text>
</comment>
<dbReference type="Gene3D" id="3.40.309.10">
    <property type="entry name" value="Aldehyde Dehydrogenase, Chain A, domain 2"/>
    <property type="match status" value="1"/>
</dbReference>
<sequence>MAIAVINPTTGATERTLEPHDADEIERRVAAAHAAAQALRGETYAQRAAWMRAAADVLESEAEDVAVMITREMGKPIAQSRAEAHKCVKNMRFYADRAEEFLADEPLDDPSSVGASAAWARYEPLGAVLAVMPWNYPLWQVIRFAAPALMAGNSGVLKHASNVPESALYLDTLFTRGGFPEGSFTTLLIGASAVDAVIDDPRITAVTLTGSEPAGRSVGARAGGQVKKAVLELGGSDPFIVMPSADLDKAVSTAVTARINNNGQSCIAGKRFIIHSDVYDAFVSGFTDAMAALTVGDPMDESVQVGPLATRSGRDELAELVDDAVEKGATLLTGGSAPEGDGWFYAPTVLADLPEGARLVMEEAFGPVATVYRAESAEHAVEIANQTTFGLSSSAWTEDAQEQEYFQSALDAGAVFINGMTISYPELPFGGIKDSGFGRELAAAGIREFCNLKTVWKA</sequence>
<dbReference type="InterPro" id="IPR016161">
    <property type="entry name" value="Ald_DH/histidinol_DH"/>
</dbReference>
<protein>
    <submittedName>
        <fullName evidence="5">NADP-dependent succinic semialdehyde dehydrogenase</fullName>
    </submittedName>
</protein>
<dbReference type="SUPFAM" id="SSF53720">
    <property type="entry name" value="ALDH-like"/>
    <property type="match status" value="1"/>
</dbReference>
<dbReference type="AlphaFoldDB" id="A0A9E5MKF9"/>
<proteinExistence type="inferred from homology"/>
<organism evidence="5 6">
    <name type="scientific">Microcella pacifica</name>
    <dbReference type="NCBI Taxonomy" id="2591847"/>
    <lineage>
        <taxon>Bacteria</taxon>
        <taxon>Bacillati</taxon>
        <taxon>Actinomycetota</taxon>
        <taxon>Actinomycetes</taxon>
        <taxon>Micrococcales</taxon>
        <taxon>Microbacteriaceae</taxon>
        <taxon>Microcella</taxon>
    </lineage>
</organism>
<dbReference type="PANTHER" id="PTHR43217">
    <property type="entry name" value="SUCCINATE SEMIALDEHYDE DEHYDROGENASE [NAD(P)+] SAD"/>
    <property type="match status" value="1"/>
</dbReference>
<evidence type="ECO:0000259" key="4">
    <source>
        <dbReference type="Pfam" id="PF00171"/>
    </source>
</evidence>
<evidence type="ECO:0000256" key="3">
    <source>
        <dbReference type="ARBA" id="ARBA00023002"/>
    </source>
</evidence>
<feature type="domain" description="Aldehyde dehydrogenase" evidence="4">
    <location>
        <begin position="3"/>
        <end position="455"/>
    </location>
</feature>
<gene>
    <name evidence="5" type="ORF">FK219_004905</name>
</gene>
<evidence type="ECO:0000313" key="5">
    <source>
        <dbReference type="EMBL" id="NHF62581.1"/>
    </source>
</evidence>
<dbReference type="GO" id="GO:0004777">
    <property type="term" value="F:succinate-semialdehyde dehydrogenase (NAD+) activity"/>
    <property type="evidence" value="ECO:0007669"/>
    <property type="project" value="TreeGrafter"/>
</dbReference>
<dbReference type="RefSeq" id="WP_152582276.1">
    <property type="nucleotide sequence ID" value="NZ_JAVJPO010000007.1"/>
</dbReference>
<evidence type="ECO:0000256" key="1">
    <source>
        <dbReference type="ARBA" id="ARBA00009986"/>
    </source>
</evidence>
<dbReference type="EMBL" id="VIKT02000006">
    <property type="protein sequence ID" value="NHF62581.1"/>
    <property type="molecule type" value="Genomic_DNA"/>
</dbReference>
<dbReference type="NCBIfam" id="NF006915">
    <property type="entry name" value="PRK09406.1"/>
    <property type="match status" value="1"/>
</dbReference>
<dbReference type="InterPro" id="IPR047110">
    <property type="entry name" value="GABD/Sad-like"/>
</dbReference>
<dbReference type="FunFam" id="3.40.309.10:FF:000010">
    <property type="entry name" value="Gamma-aminobutyraldehyde dehydrogenase"/>
    <property type="match status" value="1"/>
</dbReference>
<keyword evidence="2" id="KW-0521">NADP</keyword>
<evidence type="ECO:0000313" key="6">
    <source>
        <dbReference type="Proteomes" id="UP000818266"/>
    </source>
</evidence>
<dbReference type="InterPro" id="IPR044148">
    <property type="entry name" value="ALDH_GabD1-like"/>
</dbReference>
<dbReference type="Gene3D" id="3.40.605.10">
    <property type="entry name" value="Aldehyde Dehydrogenase, Chain A, domain 1"/>
    <property type="match status" value="1"/>
</dbReference>
<dbReference type="InterPro" id="IPR016163">
    <property type="entry name" value="Ald_DH_C"/>
</dbReference>
<dbReference type="OrthoDB" id="6882680at2"/>
<keyword evidence="6" id="KW-1185">Reference proteome</keyword>
<keyword evidence="3" id="KW-0560">Oxidoreductase</keyword>
<dbReference type="GO" id="GO:0004030">
    <property type="term" value="F:aldehyde dehydrogenase [NAD(P)+] activity"/>
    <property type="evidence" value="ECO:0007669"/>
    <property type="project" value="InterPro"/>
</dbReference>
<dbReference type="FunFam" id="3.40.605.10:FF:000012">
    <property type="entry name" value="NAD-dependent succinate-semialdehyde dehydrogenase"/>
    <property type="match status" value="1"/>
</dbReference>
<dbReference type="PANTHER" id="PTHR43217:SF1">
    <property type="entry name" value="SUCCINATE SEMIALDEHYDE DEHYDROGENASE [NAD(P)+] SAD"/>
    <property type="match status" value="1"/>
</dbReference>
<name>A0A9E5MKF9_9MICO</name>
<dbReference type="InterPro" id="IPR016162">
    <property type="entry name" value="Ald_DH_N"/>
</dbReference>
<dbReference type="Pfam" id="PF00171">
    <property type="entry name" value="Aldedh"/>
    <property type="match status" value="1"/>
</dbReference>
<dbReference type="CDD" id="cd07100">
    <property type="entry name" value="ALDH_SSADH1_GabD1"/>
    <property type="match status" value="1"/>
</dbReference>
<comment type="caution">
    <text evidence="5">The sequence shown here is derived from an EMBL/GenBank/DDBJ whole genome shotgun (WGS) entry which is preliminary data.</text>
</comment>
<accession>A0A9E5MKF9</accession>
<evidence type="ECO:0000256" key="2">
    <source>
        <dbReference type="ARBA" id="ARBA00022857"/>
    </source>
</evidence>
<dbReference type="Proteomes" id="UP000818266">
    <property type="component" value="Unassembled WGS sequence"/>
</dbReference>
<dbReference type="InterPro" id="IPR015590">
    <property type="entry name" value="Aldehyde_DH_dom"/>
</dbReference>